<accession>A0A8S2T9C1</accession>
<name>A0A8S2T9C1_9BILA</name>
<organism evidence="2 3">
    <name type="scientific">Rotaria magnacalcarata</name>
    <dbReference type="NCBI Taxonomy" id="392030"/>
    <lineage>
        <taxon>Eukaryota</taxon>
        <taxon>Metazoa</taxon>
        <taxon>Spiralia</taxon>
        <taxon>Gnathifera</taxon>
        <taxon>Rotifera</taxon>
        <taxon>Eurotatoria</taxon>
        <taxon>Bdelloidea</taxon>
        <taxon>Philodinida</taxon>
        <taxon>Philodinidae</taxon>
        <taxon>Rotaria</taxon>
    </lineage>
</organism>
<feature type="signal peptide" evidence="1">
    <location>
        <begin position="1"/>
        <end position="16"/>
    </location>
</feature>
<feature type="chain" id="PRO_5035921930" evidence="1">
    <location>
        <begin position="17"/>
        <end position="79"/>
    </location>
</feature>
<evidence type="ECO:0000256" key="1">
    <source>
        <dbReference type="SAM" id="SignalP"/>
    </source>
</evidence>
<dbReference type="Proteomes" id="UP000676336">
    <property type="component" value="Unassembled WGS sequence"/>
</dbReference>
<reference evidence="2" key="1">
    <citation type="submission" date="2021-02" db="EMBL/GenBank/DDBJ databases">
        <authorList>
            <person name="Nowell W R."/>
        </authorList>
    </citation>
    <scope>NUCLEOTIDE SEQUENCE</scope>
</reference>
<proteinExistence type="predicted"/>
<sequence length="79" mass="9307">MLVLLIISLFYPFAFVVPKSLPYAEWAHYHMIWLHDSHTNQIDIQNMFNDYINNNIQFGIVNIDAGWTTDISTFVFDPK</sequence>
<protein>
    <submittedName>
        <fullName evidence="2">Uncharacterized protein</fullName>
    </submittedName>
</protein>
<dbReference type="EMBL" id="CAJOBI010031235">
    <property type="protein sequence ID" value="CAF4273726.1"/>
    <property type="molecule type" value="Genomic_DNA"/>
</dbReference>
<dbReference type="AlphaFoldDB" id="A0A8S2T9C1"/>
<gene>
    <name evidence="2" type="ORF">SMN809_LOCUS24946</name>
</gene>
<feature type="non-terminal residue" evidence="2">
    <location>
        <position position="79"/>
    </location>
</feature>
<comment type="caution">
    <text evidence="2">The sequence shown here is derived from an EMBL/GenBank/DDBJ whole genome shotgun (WGS) entry which is preliminary data.</text>
</comment>
<evidence type="ECO:0000313" key="2">
    <source>
        <dbReference type="EMBL" id="CAF4273726.1"/>
    </source>
</evidence>
<evidence type="ECO:0000313" key="3">
    <source>
        <dbReference type="Proteomes" id="UP000676336"/>
    </source>
</evidence>
<keyword evidence="1" id="KW-0732">Signal</keyword>